<dbReference type="EMBL" id="BPWL01000004">
    <property type="protein sequence ID" value="GJJ09316.1"/>
    <property type="molecule type" value="Genomic_DNA"/>
</dbReference>
<dbReference type="SUPFAM" id="SSF48264">
    <property type="entry name" value="Cytochrome P450"/>
    <property type="match status" value="1"/>
</dbReference>
<dbReference type="PANTHER" id="PTHR46206">
    <property type="entry name" value="CYTOCHROME P450"/>
    <property type="match status" value="1"/>
</dbReference>
<dbReference type="GO" id="GO:0004497">
    <property type="term" value="F:monooxygenase activity"/>
    <property type="evidence" value="ECO:0007669"/>
    <property type="project" value="InterPro"/>
</dbReference>
<keyword evidence="6" id="KW-1133">Transmembrane helix</keyword>
<dbReference type="Pfam" id="PF00067">
    <property type="entry name" value="p450"/>
    <property type="match status" value="1"/>
</dbReference>
<evidence type="ECO:0008006" key="9">
    <source>
        <dbReference type="Google" id="ProtNLM"/>
    </source>
</evidence>
<comment type="cofactor">
    <cofactor evidence="1">
        <name>heme</name>
        <dbReference type="ChEBI" id="CHEBI:30413"/>
    </cofactor>
</comment>
<evidence type="ECO:0000256" key="3">
    <source>
        <dbReference type="ARBA" id="ARBA00022723"/>
    </source>
</evidence>
<keyword evidence="3" id="KW-0479">Metal-binding</keyword>
<keyword evidence="6" id="KW-0472">Membrane</keyword>
<gene>
    <name evidence="7" type="ORF">Clacol_003538</name>
</gene>
<name>A0AAV5A3T7_9AGAM</name>
<feature type="transmembrane region" description="Helical" evidence="6">
    <location>
        <begin position="21"/>
        <end position="40"/>
    </location>
</feature>
<evidence type="ECO:0000256" key="6">
    <source>
        <dbReference type="SAM" id="Phobius"/>
    </source>
</evidence>
<proteinExistence type="inferred from homology"/>
<dbReference type="GO" id="GO:0016705">
    <property type="term" value="F:oxidoreductase activity, acting on paired donors, with incorporation or reduction of molecular oxygen"/>
    <property type="evidence" value="ECO:0007669"/>
    <property type="project" value="InterPro"/>
</dbReference>
<organism evidence="7 8">
    <name type="scientific">Clathrus columnatus</name>
    <dbReference type="NCBI Taxonomy" id="1419009"/>
    <lineage>
        <taxon>Eukaryota</taxon>
        <taxon>Fungi</taxon>
        <taxon>Dikarya</taxon>
        <taxon>Basidiomycota</taxon>
        <taxon>Agaricomycotina</taxon>
        <taxon>Agaricomycetes</taxon>
        <taxon>Phallomycetidae</taxon>
        <taxon>Phallales</taxon>
        <taxon>Clathraceae</taxon>
        <taxon>Clathrus</taxon>
    </lineage>
</organism>
<keyword evidence="5" id="KW-0408">Iron</keyword>
<dbReference type="InterPro" id="IPR036396">
    <property type="entry name" value="Cyt_P450_sf"/>
</dbReference>
<dbReference type="Proteomes" id="UP001050691">
    <property type="component" value="Unassembled WGS sequence"/>
</dbReference>
<evidence type="ECO:0000256" key="1">
    <source>
        <dbReference type="ARBA" id="ARBA00001971"/>
    </source>
</evidence>
<comment type="caution">
    <text evidence="7">The sequence shown here is derived from an EMBL/GenBank/DDBJ whole genome shotgun (WGS) entry which is preliminary data.</text>
</comment>
<dbReference type="AlphaFoldDB" id="A0AAV5A3T7"/>
<dbReference type="CDD" id="cd11041">
    <property type="entry name" value="CYP503A1-like"/>
    <property type="match status" value="1"/>
</dbReference>
<keyword evidence="6" id="KW-0812">Transmembrane</keyword>
<evidence type="ECO:0000313" key="8">
    <source>
        <dbReference type="Proteomes" id="UP001050691"/>
    </source>
</evidence>
<evidence type="ECO:0000256" key="2">
    <source>
        <dbReference type="ARBA" id="ARBA00010617"/>
    </source>
</evidence>
<accession>A0AAV5A3T7</accession>
<keyword evidence="4" id="KW-0560">Oxidoreductase</keyword>
<evidence type="ECO:0000313" key="7">
    <source>
        <dbReference type="EMBL" id="GJJ09316.1"/>
    </source>
</evidence>
<dbReference type="Gene3D" id="1.10.630.10">
    <property type="entry name" value="Cytochrome P450"/>
    <property type="match status" value="1"/>
</dbReference>
<evidence type="ECO:0000256" key="4">
    <source>
        <dbReference type="ARBA" id="ARBA00023002"/>
    </source>
</evidence>
<reference evidence="7" key="1">
    <citation type="submission" date="2021-10" db="EMBL/GenBank/DDBJ databases">
        <title>De novo Genome Assembly of Clathrus columnatus (Basidiomycota, Fungi) Using Illumina and Nanopore Sequence Data.</title>
        <authorList>
            <person name="Ogiso-Tanaka E."/>
            <person name="Itagaki H."/>
            <person name="Hosoya T."/>
            <person name="Hosaka K."/>
        </authorList>
    </citation>
    <scope>NUCLEOTIDE SEQUENCE</scope>
    <source>
        <strain evidence="7">MO-923</strain>
    </source>
</reference>
<evidence type="ECO:0000256" key="5">
    <source>
        <dbReference type="ARBA" id="ARBA00023004"/>
    </source>
</evidence>
<dbReference type="GO" id="GO:0020037">
    <property type="term" value="F:heme binding"/>
    <property type="evidence" value="ECO:0007669"/>
    <property type="project" value="InterPro"/>
</dbReference>
<comment type="similarity">
    <text evidence="2">Belongs to the cytochrome P450 family.</text>
</comment>
<sequence>MALSNRHNLDQYFALVQSLDIRRIFAAITGLIFVALYFVASIPALGGSGFFQSYITSFRFLANPAVMVEEGYKKFGKEGIFRAPTPINWIVVLSPEQHQRESKGPNGHLLSFDAANANNSSGEYLLGPGVFRYPYHLSVIRGPMIKNTEWLEEMRNEINVTCEELIPLSSQWKAITVLPTVRTLAARALHRIMFADPDLYRNRSFIQVMTDISVEHINSIYKFMFLPNFIKPVAVPLITSLPRMRKKAYAFLGPKIEERLKGNLTDKQDDLISHFIEAVEDQHRNAPSLFIRILQLNTAVIHGISETAFIILMELAARQEYIQPMREEIEEIVLQHGWSKTALSLMGKLESFMMETIRVNSPHPLNSPRKALTDYVLPNGICIPKGSMVSVVESARHNDEAVYPNAKQFDGLRFYNNNRLAVKSGTQPRTFTSITPDFIVFGLGPQAW</sequence>
<keyword evidence="8" id="KW-1185">Reference proteome</keyword>
<dbReference type="InterPro" id="IPR001128">
    <property type="entry name" value="Cyt_P450"/>
</dbReference>
<protein>
    <recommendedName>
        <fullName evidence="9">Cytochrome P450</fullName>
    </recommendedName>
</protein>
<dbReference type="GO" id="GO:0005506">
    <property type="term" value="F:iron ion binding"/>
    <property type="evidence" value="ECO:0007669"/>
    <property type="project" value="InterPro"/>
</dbReference>